<evidence type="ECO:0000256" key="4">
    <source>
        <dbReference type="ARBA" id="ARBA00047761"/>
    </source>
</evidence>
<dbReference type="OrthoDB" id="2017893at2759"/>
<reference evidence="6 7" key="1">
    <citation type="journal article" date="2013" name="Genome Biol.">
        <title>Genome of Acanthamoeba castellanii highlights extensive lateral gene transfer and early evolution of tyrosine kinase signaling.</title>
        <authorList>
            <person name="Clarke M."/>
            <person name="Lohan A.J."/>
            <person name="Liu B."/>
            <person name="Lagkouvardos I."/>
            <person name="Roy S."/>
            <person name="Zafar N."/>
            <person name="Bertelli C."/>
            <person name="Schilde C."/>
            <person name="Kianianmomeni A."/>
            <person name="Burglin T.R."/>
            <person name="Frech C."/>
            <person name="Turcotte B."/>
            <person name="Kopec K.O."/>
            <person name="Synnott J.M."/>
            <person name="Choo C."/>
            <person name="Paponov I."/>
            <person name="Finkler A."/>
            <person name="Soon Heng Tan C."/>
            <person name="Hutchins A.P."/>
            <person name="Weinmeier T."/>
            <person name="Rattei T."/>
            <person name="Chu J.S."/>
            <person name="Gimenez G."/>
            <person name="Irimia M."/>
            <person name="Rigden D.J."/>
            <person name="Fitzpatrick D.A."/>
            <person name="Lorenzo-Morales J."/>
            <person name="Bateman A."/>
            <person name="Chiu C.H."/>
            <person name="Tang P."/>
            <person name="Hegemann P."/>
            <person name="Fromm H."/>
            <person name="Raoult D."/>
            <person name="Greub G."/>
            <person name="Miranda-Saavedra D."/>
            <person name="Chen N."/>
            <person name="Nash P."/>
            <person name="Ginger M.L."/>
            <person name="Horn M."/>
            <person name="Schaap P."/>
            <person name="Caler L."/>
            <person name="Loftus B."/>
        </authorList>
    </citation>
    <scope>NUCLEOTIDE SEQUENCE [LARGE SCALE GENOMIC DNA]</scope>
    <source>
        <strain evidence="6 7">Neff</strain>
    </source>
</reference>
<proteinExistence type="inferred from homology"/>
<dbReference type="Proteomes" id="UP000011083">
    <property type="component" value="Unassembled WGS sequence"/>
</dbReference>
<evidence type="ECO:0000313" key="6">
    <source>
        <dbReference type="EMBL" id="ELR14732.1"/>
    </source>
</evidence>
<evidence type="ECO:0000256" key="2">
    <source>
        <dbReference type="ARBA" id="ARBA00022801"/>
    </source>
</evidence>
<keyword evidence="3" id="KW-0904">Protein phosphatase</keyword>
<dbReference type="STRING" id="1257118.L8GPB0"/>
<evidence type="ECO:0000256" key="5">
    <source>
        <dbReference type="ARBA" id="ARBA00048336"/>
    </source>
</evidence>
<sequence length="159" mass="18440">MDHYQFMLRMVSPEPGLPAEEVFPGLFLGELGAVYKRIQLKEQKIGSILSAECMPPLWPDDFRYMVIKADETENCNLLEVLEHALKFMQDGLKNGKVLVSTEEALAVVGRRRRVFPNTSFLEQLRWFHEHQWSVDKQTADYRELKARYSTPAQIIECPP</sequence>
<dbReference type="PANTHER" id="PTHR45948:SF2">
    <property type="entry name" value="DUAL SPECIFICITY PROTEIN PHOSPHATASE"/>
    <property type="match status" value="1"/>
</dbReference>
<organism evidence="6 7">
    <name type="scientific">Acanthamoeba castellanii (strain ATCC 30010 / Neff)</name>
    <dbReference type="NCBI Taxonomy" id="1257118"/>
    <lineage>
        <taxon>Eukaryota</taxon>
        <taxon>Amoebozoa</taxon>
        <taxon>Discosea</taxon>
        <taxon>Longamoebia</taxon>
        <taxon>Centramoebida</taxon>
        <taxon>Acanthamoebidae</taxon>
        <taxon>Acanthamoeba</taxon>
    </lineage>
</organism>
<dbReference type="GO" id="GO:0005829">
    <property type="term" value="C:cytosol"/>
    <property type="evidence" value="ECO:0007669"/>
    <property type="project" value="TreeGrafter"/>
</dbReference>
<dbReference type="RefSeq" id="XP_004336745.1">
    <property type="nucleotide sequence ID" value="XM_004336697.1"/>
</dbReference>
<dbReference type="KEGG" id="acan:ACA1_390580"/>
<dbReference type="GO" id="GO:0004722">
    <property type="term" value="F:protein serine/threonine phosphatase activity"/>
    <property type="evidence" value="ECO:0007669"/>
    <property type="project" value="UniProtKB-EC"/>
</dbReference>
<accession>L8GPB0</accession>
<dbReference type="PANTHER" id="PTHR45948">
    <property type="entry name" value="DUAL SPECIFICITY PROTEIN PHOSPHATASE DDB_G0269404-RELATED"/>
    <property type="match status" value="1"/>
</dbReference>
<evidence type="ECO:0000256" key="3">
    <source>
        <dbReference type="ARBA" id="ARBA00022912"/>
    </source>
</evidence>
<dbReference type="GO" id="GO:0004725">
    <property type="term" value="F:protein tyrosine phosphatase activity"/>
    <property type="evidence" value="ECO:0007669"/>
    <property type="project" value="TreeGrafter"/>
</dbReference>
<dbReference type="InterPro" id="IPR029021">
    <property type="entry name" value="Prot-tyrosine_phosphatase-like"/>
</dbReference>
<dbReference type="GeneID" id="14915365"/>
<evidence type="ECO:0000313" key="7">
    <source>
        <dbReference type="Proteomes" id="UP000011083"/>
    </source>
</evidence>
<dbReference type="SUPFAM" id="SSF52799">
    <property type="entry name" value="(Phosphotyrosine protein) phosphatases II"/>
    <property type="match status" value="1"/>
</dbReference>
<evidence type="ECO:0000256" key="1">
    <source>
        <dbReference type="ARBA" id="ARBA00008601"/>
    </source>
</evidence>
<dbReference type="GO" id="GO:0007165">
    <property type="term" value="P:signal transduction"/>
    <property type="evidence" value="ECO:0007669"/>
    <property type="project" value="TreeGrafter"/>
</dbReference>
<dbReference type="CDD" id="cd14498">
    <property type="entry name" value="DSP"/>
    <property type="match status" value="1"/>
</dbReference>
<dbReference type="VEuPathDB" id="AmoebaDB:ACA1_390580"/>
<keyword evidence="2" id="KW-0378">Hydrolase</keyword>
<dbReference type="AlphaFoldDB" id="L8GPB0"/>
<protein>
    <submittedName>
        <fullName evidence="6">Dual specificity phosphatase, catalytic domain containing protein</fullName>
    </submittedName>
</protein>
<name>L8GPB0_ACACF</name>
<comment type="similarity">
    <text evidence="1">Belongs to the protein-tyrosine phosphatase family. Non-receptor class dual specificity subfamily.</text>
</comment>
<keyword evidence="7" id="KW-1185">Reference proteome</keyword>
<dbReference type="EMBL" id="KB008044">
    <property type="protein sequence ID" value="ELR14732.1"/>
    <property type="molecule type" value="Genomic_DNA"/>
</dbReference>
<comment type="catalytic activity">
    <reaction evidence="4">
        <text>O-phospho-L-seryl-[protein] + H2O = L-seryl-[protein] + phosphate</text>
        <dbReference type="Rhea" id="RHEA:20629"/>
        <dbReference type="Rhea" id="RHEA-COMP:9863"/>
        <dbReference type="Rhea" id="RHEA-COMP:11604"/>
        <dbReference type="ChEBI" id="CHEBI:15377"/>
        <dbReference type="ChEBI" id="CHEBI:29999"/>
        <dbReference type="ChEBI" id="CHEBI:43474"/>
        <dbReference type="ChEBI" id="CHEBI:83421"/>
        <dbReference type="EC" id="3.1.3.16"/>
    </reaction>
</comment>
<comment type="catalytic activity">
    <reaction evidence="5">
        <text>O-phospho-L-threonyl-[protein] + H2O = L-threonyl-[protein] + phosphate</text>
        <dbReference type="Rhea" id="RHEA:47004"/>
        <dbReference type="Rhea" id="RHEA-COMP:11060"/>
        <dbReference type="Rhea" id="RHEA-COMP:11605"/>
        <dbReference type="ChEBI" id="CHEBI:15377"/>
        <dbReference type="ChEBI" id="CHEBI:30013"/>
        <dbReference type="ChEBI" id="CHEBI:43474"/>
        <dbReference type="ChEBI" id="CHEBI:61977"/>
        <dbReference type="EC" id="3.1.3.16"/>
    </reaction>
</comment>
<gene>
    <name evidence="6" type="ORF">ACA1_390580</name>
</gene>
<dbReference type="Gene3D" id="3.90.190.10">
    <property type="entry name" value="Protein tyrosine phosphatase superfamily"/>
    <property type="match status" value="1"/>
</dbReference>